<dbReference type="Gene3D" id="1.20.1280.50">
    <property type="match status" value="1"/>
</dbReference>
<evidence type="ECO:0000259" key="1">
    <source>
        <dbReference type="PROSITE" id="PS50181"/>
    </source>
</evidence>
<organism evidence="2 3">
    <name type="scientific">Papaver atlanticum</name>
    <dbReference type="NCBI Taxonomy" id="357466"/>
    <lineage>
        <taxon>Eukaryota</taxon>
        <taxon>Viridiplantae</taxon>
        <taxon>Streptophyta</taxon>
        <taxon>Embryophyta</taxon>
        <taxon>Tracheophyta</taxon>
        <taxon>Spermatophyta</taxon>
        <taxon>Magnoliopsida</taxon>
        <taxon>Ranunculales</taxon>
        <taxon>Papaveraceae</taxon>
        <taxon>Papaveroideae</taxon>
        <taxon>Papaver</taxon>
    </lineage>
</organism>
<evidence type="ECO:0000313" key="3">
    <source>
        <dbReference type="Proteomes" id="UP001202328"/>
    </source>
</evidence>
<name>A0AAD4XQ87_9MAGN</name>
<dbReference type="InterPro" id="IPR001810">
    <property type="entry name" value="F-box_dom"/>
</dbReference>
<dbReference type="PANTHER" id="PTHR31672">
    <property type="entry name" value="BNACNNG10540D PROTEIN"/>
    <property type="match status" value="1"/>
</dbReference>
<dbReference type="NCBIfam" id="TIGR01640">
    <property type="entry name" value="F_box_assoc_1"/>
    <property type="match status" value="1"/>
</dbReference>
<reference evidence="2" key="1">
    <citation type="submission" date="2022-04" db="EMBL/GenBank/DDBJ databases">
        <title>A functionally conserved STORR gene fusion in Papaver species that diverged 16.8 million years ago.</title>
        <authorList>
            <person name="Catania T."/>
        </authorList>
    </citation>
    <scope>NUCLEOTIDE SEQUENCE</scope>
    <source>
        <strain evidence="2">S-188037</strain>
    </source>
</reference>
<dbReference type="InterPro" id="IPR036047">
    <property type="entry name" value="F-box-like_dom_sf"/>
</dbReference>
<dbReference type="AlphaFoldDB" id="A0AAD4XQ87"/>
<dbReference type="InterPro" id="IPR017451">
    <property type="entry name" value="F-box-assoc_interact_dom"/>
</dbReference>
<dbReference type="Proteomes" id="UP001202328">
    <property type="component" value="Unassembled WGS sequence"/>
</dbReference>
<dbReference type="SUPFAM" id="SSF81383">
    <property type="entry name" value="F-box domain"/>
    <property type="match status" value="1"/>
</dbReference>
<dbReference type="Pfam" id="PF12937">
    <property type="entry name" value="F-box-like"/>
    <property type="match status" value="1"/>
</dbReference>
<dbReference type="PANTHER" id="PTHR31672:SF13">
    <property type="entry name" value="F-BOX PROTEIN CPR30-LIKE"/>
    <property type="match status" value="1"/>
</dbReference>
<protein>
    <recommendedName>
        <fullName evidence="1">F-box domain-containing protein</fullName>
    </recommendedName>
</protein>
<dbReference type="Pfam" id="PF08268">
    <property type="entry name" value="FBA_3"/>
    <property type="match status" value="1"/>
</dbReference>
<keyword evidence="3" id="KW-1185">Reference proteome</keyword>
<dbReference type="InterPro" id="IPR050796">
    <property type="entry name" value="SCF_F-box_component"/>
</dbReference>
<dbReference type="EMBL" id="JAJJMB010005785">
    <property type="protein sequence ID" value="KAI3937369.1"/>
    <property type="molecule type" value="Genomic_DNA"/>
</dbReference>
<proteinExistence type="predicted"/>
<dbReference type="CDD" id="cd22157">
    <property type="entry name" value="F-box_AtFBW1-like"/>
    <property type="match status" value="1"/>
</dbReference>
<dbReference type="InterPro" id="IPR013187">
    <property type="entry name" value="F-box-assoc_dom_typ3"/>
</dbReference>
<sequence>MSRHYPEEIIVNIFSRLPVKSIKRFNCVCKPWLKLFSDPKFVKLCLKHALKNSNFKILASDLKRFYSLVFGLPLSFTIGSSSSSSSASLSSFSLALPALSFSMPMLPILDSATKVNLPFGTGKYGINLLGTCNGLLSFLGTPDTVCFWNPTTNEYKRVPSASIERPEGLGMIRSLRYGFGHDSENDVYKMASLVDFCDYGCTVKVLTLGTEEWRLKPHVPYGFQHGHLYGVLVNEAVHWVANPLSATLPYDGHRIILSFDVKNEMFKEVAQPQNLNEPTHITLGEFGRKLCLVDHDCHTVSVNFWVMNEYGRSESWTRQIIISLHTVIPSFKYVIPVQRFRNGEIILETDNGTLILYDPKEENCRELNIRKFNKHFEVTTYVESLVSPKQITLVKQEQAGMVIETKGEV</sequence>
<dbReference type="PROSITE" id="PS50181">
    <property type="entry name" value="FBOX"/>
    <property type="match status" value="1"/>
</dbReference>
<feature type="domain" description="F-box" evidence="1">
    <location>
        <begin position="1"/>
        <end position="44"/>
    </location>
</feature>
<comment type="caution">
    <text evidence="2">The sequence shown here is derived from an EMBL/GenBank/DDBJ whole genome shotgun (WGS) entry which is preliminary data.</text>
</comment>
<evidence type="ECO:0000313" key="2">
    <source>
        <dbReference type="EMBL" id="KAI3937369.1"/>
    </source>
</evidence>
<gene>
    <name evidence="2" type="ORF">MKW98_001940</name>
</gene>
<accession>A0AAD4XQ87</accession>